<evidence type="ECO:0000259" key="3">
    <source>
        <dbReference type="Pfam" id="PF01055"/>
    </source>
</evidence>
<feature type="domain" description="Glycosyl hydrolase family 31 C-terminal" evidence="5">
    <location>
        <begin position="613"/>
        <end position="704"/>
    </location>
</feature>
<dbReference type="SUPFAM" id="SSF51011">
    <property type="entry name" value="Glycosyl hydrolase domain"/>
    <property type="match status" value="1"/>
</dbReference>
<dbReference type="InterPro" id="IPR011013">
    <property type="entry name" value="Gal_mutarotase_sf_dom"/>
</dbReference>
<dbReference type="InterPro" id="IPR025887">
    <property type="entry name" value="Glyco_hydro_31_N_dom"/>
</dbReference>
<feature type="domain" description="Glycoside hydrolase family 31 TIM barrel" evidence="3">
    <location>
        <begin position="246"/>
        <end position="604"/>
    </location>
</feature>
<evidence type="ECO:0000313" key="6">
    <source>
        <dbReference type="EMBL" id="GAA5809857.1"/>
    </source>
</evidence>
<evidence type="ECO:0000256" key="2">
    <source>
        <dbReference type="RuleBase" id="RU361185"/>
    </source>
</evidence>
<dbReference type="InterPro" id="IPR017853">
    <property type="entry name" value="GH"/>
</dbReference>
<protein>
    <recommendedName>
        <fullName evidence="8">Glycoside hydrolase family 31 N-terminal domain-containing protein</fullName>
    </recommendedName>
</protein>
<keyword evidence="2" id="KW-0326">Glycosidase</keyword>
<name>A0ABP9YSR1_9FUNG</name>
<evidence type="ECO:0000256" key="1">
    <source>
        <dbReference type="ARBA" id="ARBA00007806"/>
    </source>
</evidence>
<dbReference type="Gene3D" id="2.60.40.1180">
    <property type="entry name" value="Golgi alpha-mannosidase II"/>
    <property type="match status" value="2"/>
</dbReference>
<evidence type="ECO:0000259" key="5">
    <source>
        <dbReference type="Pfam" id="PF21365"/>
    </source>
</evidence>
<evidence type="ECO:0008006" key="8">
    <source>
        <dbReference type="Google" id="ProtNLM"/>
    </source>
</evidence>
<organism evidence="6 7">
    <name type="scientific">Mucor flavus</name>
    <dbReference type="NCBI Taxonomy" id="439312"/>
    <lineage>
        <taxon>Eukaryota</taxon>
        <taxon>Fungi</taxon>
        <taxon>Fungi incertae sedis</taxon>
        <taxon>Mucoromycota</taxon>
        <taxon>Mucoromycotina</taxon>
        <taxon>Mucoromycetes</taxon>
        <taxon>Mucorales</taxon>
        <taxon>Mucorineae</taxon>
        <taxon>Mucoraceae</taxon>
        <taxon>Mucor</taxon>
    </lineage>
</organism>
<dbReference type="SUPFAM" id="SSF74650">
    <property type="entry name" value="Galactose mutarotase-like"/>
    <property type="match status" value="1"/>
</dbReference>
<dbReference type="Gene3D" id="3.20.20.80">
    <property type="entry name" value="Glycosidases"/>
    <property type="match status" value="1"/>
</dbReference>
<dbReference type="EMBL" id="BAABUK010000006">
    <property type="protein sequence ID" value="GAA5809857.1"/>
    <property type="molecule type" value="Genomic_DNA"/>
</dbReference>
<dbReference type="InterPro" id="IPR013780">
    <property type="entry name" value="Glyco_hydro_b"/>
</dbReference>
<reference evidence="6 7" key="1">
    <citation type="submission" date="2024-04" db="EMBL/GenBank/DDBJ databases">
        <title>genome sequences of Mucor flavus KT1a and Helicostylum pulchrum KT1b strains isolated from the surface of a dry-aged beef.</title>
        <authorList>
            <person name="Toyotome T."/>
            <person name="Hosono M."/>
            <person name="Torimaru M."/>
            <person name="Fukuda K."/>
            <person name="Mikami N."/>
        </authorList>
    </citation>
    <scope>NUCLEOTIDE SEQUENCE [LARGE SCALE GENOMIC DNA]</scope>
    <source>
        <strain evidence="6 7">KT1a</strain>
    </source>
</reference>
<dbReference type="Pfam" id="PF13802">
    <property type="entry name" value="Gal_mutarotas_2"/>
    <property type="match status" value="1"/>
</dbReference>
<comment type="caution">
    <text evidence="6">The sequence shown here is derived from an EMBL/GenBank/DDBJ whole genome shotgun (WGS) entry which is preliminary data.</text>
</comment>
<dbReference type="PANTHER" id="PTHR22762:SF165">
    <property type="entry name" value="PUTATIVE (AFU_ORTHOLOGUE AFUA_1G06560)-RELATED"/>
    <property type="match status" value="1"/>
</dbReference>
<dbReference type="Pfam" id="PF21365">
    <property type="entry name" value="Glyco_hydro_31_3rd"/>
    <property type="match status" value="1"/>
</dbReference>
<dbReference type="Pfam" id="PF01055">
    <property type="entry name" value="Glyco_hydro_31_2nd"/>
    <property type="match status" value="1"/>
</dbReference>
<gene>
    <name evidence="6" type="ORF">MFLAVUS_003272</name>
</gene>
<evidence type="ECO:0000259" key="4">
    <source>
        <dbReference type="Pfam" id="PF13802"/>
    </source>
</evidence>
<dbReference type="SUPFAM" id="SSF51445">
    <property type="entry name" value="(Trans)glycosidases"/>
    <property type="match status" value="1"/>
</dbReference>
<dbReference type="CDD" id="cd14752">
    <property type="entry name" value="GH31_N"/>
    <property type="match status" value="1"/>
</dbReference>
<dbReference type="InterPro" id="IPR000322">
    <property type="entry name" value="Glyco_hydro_31_TIM"/>
</dbReference>
<comment type="similarity">
    <text evidence="1 2">Belongs to the glycosyl hydrolase 31 family.</text>
</comment>
<feature type="domain" description="Glycoside hydrolase family 31 N-terminal" evidence="4">
    <location>
        <begin position="28"/>
        <end position="198"/>
    </location>
</feature>
<dbReference type="Gene3D" id="2.60.40.1760">
    <property type="entry name" value="glycosyl hydrolase (family 31)"/>
    <property type="match status" value="1"/>
</dbReference>
<dbReference type="InterPro" id="IPR048395">
    <property type="entry name" value="Glyco_hydro_31_C"/>
</dbReference>
<dbReference type="Proteomes" id="UP001473302">
    <property type="component" value="Unassembled WGS sequence"/>
</dbReference>
<accession>A0ABP9YSR1</accession>
<keyword evidence="7" id="KW-1185">Reference proteome</keyword>
<proteinExistence type="inferred from homology"/>
<dbReference type="PANTHER" id="PTHR22762">
    <property type="entry name" value="ALPHA-GLUCOSIDASE"/>
    <property type="match status" value="1"/>
</dbReference>
<keyword evidence="2" id="KW-0378">Hydrolase</keyword>
<sequence>MRQNIAEGFSLKGNEHPFIFENPGGHVFKIMIVSSQVIRVQYLTPEEAKAKAEYMANTSIQKVSVKKEEQSIEIKTSNIRLVVTLEPSFQLSWYSLDSDTPFAQDLAYRSYGYDKVTSDKWHYQRKFADNFYYGLGERAGSLDLSGRRFRLERLDCMGYDAEKSDPLYKFCPFLINLSPSSKQAYGIYYNNFSRTTLDIGQEIDAMWGPYTNYHCESGVLDYYMIYGPSVSSIVQNYTLITSRPRHLPPRYSLGYLASSMQYAEADDAQTQIESFIEKCRKYEIPCDGIHLSSGYTTNEDGDRCIFTWNNTRFPDPIKLAQKLNTAGVRIFANIKPWMLQNSHPDYEQIKKEKGFVWNETEPSKVMQWRGGPNTMGQASYIDFSSESGYAYWKSHVKEQLLEKGYQLWLDNNEFTLPDDGHTFACQIPPDEYANLVDSNIPFISGPVIPKSRATVKEVGTPLQTLLMIQASYEALLESKPNQRPFLITRSATPYCNELVSQTWSGDNSTEWKTIKYNIPMGLSSGLCGMPAGYGHDIGGFAGPKPDPEMFVRWVQQGVFWARFSIHSWNMDGSITEPWMFPEVLPTIRAALQFRYRIIPYLYTLYVSLAFRKGEPLVRPVFYDHQHDINTYNQEFDFMLGPSLLVAPVYEPDKLTRKVYLPSKTAWYHYQTGKYYESPQEGSFVEVPSKLTDEASPFFVKAGSMMCFGKVMSNVHASDDDERRVQIFPEQGVSERKTFILYEDDGDTLYHETGGAFAEIHVWMETSDTEILVGLEIVNDGFFPYYDTVWVTCPIASETRKLVFNGQDDGEGLLANRVSMRELPRIVDDDTFYVYTASSLESTEPPLIKASRF</sequence>
<evidence type="ECO:0000313" key="7">
    <source>
        <dbReference type="Proteomes" id="UP001473302"/>
    </source>
</evidence>